<feature type="region of interest" description="Disordered" evidence="2">
    <location>
        <begin position="192"/>
        <end position="223"/>
    </location>
</feature>
<dbReference type="PANTHER" id="PTHR47718:SF13">
    <property type="entry name" value="OS09G0290500 PROTEIN"/>
    <property type="match status" value="1"/>
</dbReference>
<sequence>MKEKNQDFFYEIVLDDDNRIKNAFRVDARSKAAFEYFVDVGSFVTTYNNNRYAKFREVQAQFREKINCTTRLKQRVLGIAVYEVLEDVSSSMSNWFEVTYDAISLEVNCECLLFESRGIVCRHSLMVLSDERYCSQGPRELMVCSSGLINHAKRHQNEVLTAMIHRAYDKVFNEMKEYKAKYKGNPIIKHEDGSLSEMDDLKSPSHVRSRGLPKKRLSSHTET</sequence>
<evidence type="ECO:0000256" key="1">
    <source>
        <dbReference type="PROSITE-ProRule" id="PRU00325"/>
    </source>
</evidence>
<evidence type="ECO:0000256" key="2">
    <source>
        <dbReference type="SAM" id="MobiDB-lite"/>
    </source>
</evidence>
<keyword evidence="1" id="KW-0863">Zinc-finger</keyword>
<gene>
    <name evidence="4" type="ORF">PIB30_051787</name>
</gene>
<dbReference type="Proteomes" id="UP001341840">
    <property type="component" value="Unassembled WGS sequence"/>
</dbReference>
<evidence type="ECO:0000259" key="3">
    <source>
        <dbReference type="PROSITE" id="PS50966"/>
    </source>
</evidence>
<dbReference type="EMBL" id="JASCZI010060785">
    <property type="protein sequence ID" value="MED6135986.1"/>
    <property type="molecule type" value="Genomic_DNA"/>
</dbReference>
<comment type="caution">
    <text evidence="4">The sequence shown here is derived from an EMBL/GenBank/DDBJ whole genome shotgun (WGS) entry which is preliminary data.</text>
</comment>
<organism evidence="4 5">
    <name type="scientific">Stylosanthes scabra</name>
    <dbReference type="NCBI Taxonomy" id="79078"/>
    <lineage>
        <taxon>Eukaryota</taxon>
        <taxon>Viridiplantae</taxon>
        <taxon>Streptophyta</taxon>
        <taxon>Embryophyta</taxon>
        <taxon>Tracheophyta</taxon>
        <taxon>Spermatophyta</taxon>
        <taxon>Magnoliopsida</taxon>
        <taxon>eudicotyledons</taxon>
        <taxon>Gunneridae</taxon>
        <taxon>Pentapetalae</taxon>
        <taxon>rosids</taxon>
        <taxon>fabids</taxon>
        <taxon>Fabales</taxon>
        <taxon>Fabaceae</taxon>
        <taxon>Papilionoideae</taxon>
        <taxon>50 kb inversion clade</taxon>
        <taxon>dalbergioids sensu lato</taxon>
        <taxon>Dalbergieae</taxon>
        <taxon>Pterocarpus clade</taxon>
        <taxon>Stylosanthes</taxon>
    </lineage>
</organism>
<keyword evidence="1" id="KW-0862">Zinc</keyword>
<name>A0ABU6SIJ5_9FABA</name>
<dbReference type="InterPro" id="IPR007527">
    <property type="entry name" value="Znf_SWIM"/>
</dbReference>
<protein>
    <recommendedName>
        <fullName evidence="3">SWIM-type domain-containing protein</fullName>
    </recommendedName>
</protein>
<evidence type="ECO:0000313" key="4">
    <source>
        <dbReference type="EMBL" id="MED6135986.1"/>
    </source>
</evidence>
<feature type="compositionally biased region" description="Basic residues" evidence="2">
    <location>
        <begin position="205"/>
        <end position="223"/>
    </location>
</feature>
<accession>A0ABU6SIJ5</accession>
<keyword evidence="5" id="KW-1185">Reference proteome</keyword>
<dbReference type="PANTHER" id="PTHR47718">
    <property type="entry name" value="OS01G0519700 PROTEIN"/>
    <property type="match status" value="1"/>
</dbReference>
<dbReference type="PROSITE" id="PS50966">
    <property type="entry name" value="ZF_SWIM"/>
    <property type="match status" value="1"/>
</dbReference>
<proteinExistence type="predicted"/>
<reference evidence="4 5" key="1">
    <citation type="journal article" date="2023" name="Plants (Basel)">
        <title>Bridging the Gap: Combining Genomics and Transcriptomics Approaches to Understand Stylosanthes scabra, an Orphan Legume from the Brazilian Caatinga.</title>
        <authorList>
            <person name="Ferreira-Neto J.R.C."/>
            <person name="da Silva M.D."/>
            <person name="Binneck E."/>
            <person name="de Melo N.F."/>
            <person name="da Silva R.H."/>
            <person name="de Melo A.L.T.M."/>
            <person name="Pandolfi V."/>
            <person name="Bustamante F.O."/>
            <person name="Brasileiro-Vidal A.C."/>
            <person name="Benko-Iseppon A.M."/>
        </authorList>
    </citation>
    <scope>NUCLEOTIDE SEQUENCE [LARGE SCALE GENOMIC DNA]</scope>
    <source>
        <tissue evidence="4">Leaves</tissue>
    </source>
</reference>
<evidence type="ECO:0000313" key="5">
    <source>
        <dbReference type="Proteomes" id="UP001341840"/>
    </source>
</evidence>
<feature type="compositionally biased region" description="Basic and acidic residues" evidence="2">
    <location>
        <begin position="192"/>
        <end position="203"/>
    </location>
</feature>
<keyword evidence="1" id="KW-0479">Metal-binding</keyword>
<dbReference type="Pfam" id="PF04434">
    <property type="entry name" value="SWIM"/>
    <property type="match status" value="1"/>
</dbReference>
<feature type="domain" description="SWIM-type" evidence="3">
    <location>
        <begin position="96"/>
        <end position="132"/>
    </location>
</feature>